<sequence>METHSKKMAEVKLFRTWSSVFALRIVWALKLKDVQYDTIFEDLSNKSPLLLQYNPVHKKVPVLVHNGKSVAESLVILEYIEETWKQNPLLSEDPHERAVARFWAKFGDEKVLPSIWEACNSEGKEQEEGIVKAKENLKYLEEELKGKKFFGGEHIGFADIALGWLAEYKNVFEEVASMKVIAEDEFPLLSEWKRTFADAPIIKENWPPRDKLVTRYQAFRETNLLNKAPK</sequence>
<keyword evidence="2 7" id="KW-0808">Transferase</keyword>
<dbReference type="Proteomes" id="UP000238479">
    <property type="component" value="Chromosome 1"/>
</dbReference>
<dbReference type="EC" id="2.5.1.18" evidence="1"/>
<dbReference type="Gene3D" id="1.20.1050.10">
    <property type="match status" value="1"/>
</dbReference>
<comment type="caution">
    <text evidence="7">The sequence shown here is derived from an EMBL/GenBank/DDBJ whole genome shotgun (WGS) entry which is preliminary data.</text>
</comment>
<dbReference type="AlphaFoldDB" id="A0A2P6SD90"/>
<dbReference type="OrthoDB" id="4951845at2759"/>
<dbReference type="GO" id="GO:0004364">
    <property type="term" value="F:glutathione transferase activity"/>
    <property type="evidence" value="ECO:0007669"/>
    <property type="project" value="UniProtKB-EC"/>
</dbReference>
<feature type="domain" description="GST N-terminal" evidence="5">
    <location>
        <begin position="9"/>
        <end position="88"/>
    </location>
</feature>
<dbReference type="SFLD" id="SFLDS00019">
    <property type="entry name" value="Glutathione_Transferase_(cytos"/>
    <property type="match status" value="1"/>
</dbReference>
<dbReference type="InterPro" id="IPR045074">
    <property type="entry name" value="GST_C_Tau"/>
</dbReference>
<dbReference type="Pfam" id="PF02798">
    <property type="entry name" value="GST_N"/>
    <property type="match status" value="1"/>
</dbReference>
<accession>A0A2P6SD90</accession>
<dbReference type="STRING" id="74649.A0A2P6SD90"/>
<evidence type="ECO:0000256" key="4">
    <source>
        <dbReference type="RuleBase" id="RU003494"/>
    </source>
</evidence>
<dbReference type="InterPro" id="IPR040079">
    <property type="entry name" value="Glutathione_S-Trfase"/>
</dbReference>
<evidence type="ECO:0000259" key="6">
    <source>
        <dbReference type="PROSITE" id="PS50405"/>
    </source>
</evidence>
<dbReference type="PANTHER" id="PTHR11260:SF762">
    <property type="entry name" value="GLUTATHIONE TRANSFERASE"/>
    <property type="match status" value="1"/>
</dbReference>
<dbReference type="SUPFAM" id="SSF47616">
    <property type="entry name" value="GST C-terminal domain-like"/>
    <property type="match status" value="1"/>
</dbReference>
<dbReference type="PROSITE" id="PS50404">
    <property type="entry name" value="GST_NTER"/>
    <property type="match status" value="1"/>
</dbReference>
<dbReference type="Pfam" id="PF00043">
    <property type="entry name" value="GST_C"/>
    <property type="match status" value="1"/>
</dbReference>
<dbReference type="FunFam" id="3.40.30.10:FF:000014">
    <property type="entry name" value="Tau class glutathione S-transferase"/>
    <property type="match status" value="1"/>
</dbReference>
<dbReference type="EMBL" id="PDCK01000039">
    <property type="protein sequence ID" value="PRQ56651.1"/>
    <property type="molecule type" value="Genomic_DNA"/>
</dbReference>
<name>A0A2P6SD90_ROSCH</name>
<evidence type="ECO:0000256" key="2">
    <source>
        <dbReference type="ARBA" id="ARBA00022679"/>
    </source>
</evidence>
<evidence type="ECO:0000313" key="7">
    <source>
        <dbReference type="EMBL" id="PRQ56651.1"/>
    </source>
</evidence>
<dbReference type="PROSITE" id="PS50405">
    <property type="entry name" value="GST_CTER"/>
    <property type="match status" value="1"/>
</dbReference>
<dbReference type="PANTHER" id="PTHR11260">
    <property type="entry name" value="GLUTATHIONE S-TRANSFERASE, GST, SUPERFAMILY, GST DOMAIN CONTAINING"/>
    <property type="match status" value="1"/>
</dbReference>
<feature type="domain" description="GST C-terminal" evidence="6">
    <location>
        <begin position="93"/>
        <end position="224"/>
    </location>
</feature>
<dbReference type="Gramene" id="PRQ56651">
    <property type="protein sequence ID" value="PRQ56651"/>
    <property type="gene ID" value="RchiOBHm_Chr1g0339611"/>
</dbReference>
<reference evidence="7 8" key="1">
    <citation type="journal article" date="2018" name="Nat. Genet.">
        <title>The Rosa genome provides new insights in the design of modern roses.</title>
        <authorList>
            <person name="Bendahmane M."/>
        </authorList>
    </citation>
    <scope>NUCLEOTIDE SEQUENCE [LARGE SCALE GENOMIC DNA]</scope>
    <source>
        <strain evidence="8">cv. Old Blush</strain>
    </source>
</reference>
<protein>
    <recommendedName>
        <fullName evidence="1">glutathione transferase</fullName>
        <ecNumber evidence="1">2.5.1.18</ecNumber>
    </recommendedName>
</protein>
<proteinExistence type="inferred from homology"/>
<evidence type="ECO:0000259" key="5">
    <source>
        <dbReference type="PROSITE" id="PS50404"/>
    </source>
</evidence>
<dbReference type="SFLD" id="SFLDG00358">
    <property type="entry name" value="Main_(cytGST)"/>
    <property type="match status" value="1"/>
</dbReference>
<evidence type="ECO:0000313" key="8">
    <source>
        <dbReference type="Proteomes" id="UP000238479"/>
    </source>
</evidence>
<dbReference type="InterPro" id="IPR004045">
    <property type="entry name" value="Glutathione_S-Trfase_N"/>
</dbReference>
<evidence type="ECO:0000256" key="1">
    <source>
        <dbReference type="ARBA" id="ARBA00012452"/>
    </source>
</evidence>
<dbReference type="CDD" id="cd03058">
    <property type="entry name" value="GST_N_Tau"/>
    <property type="match status" value="1"/>
</dbReference>
<dbReference type="FunFam" id="1.20.1050.10:FF:000012">
    <property type="entry name" value="Tau class glutathione S-transferase"/>
    <property type="match status" value="1"/>
</dbReference>
<dbReference type="InterPro" id="IPR010987">
    <property type="entry name" value="Glutathione-S-Trfase_C-like"/>
</dbReference>
<keyword evidence="8" id="KW-1185">Reference proteome</keyword>
<organism evidence="7 8">
    <name type="scientific">Rosa chinensis</name>
    <name type="common">China rose</name>
    <dbReference type="NCBI Taxonomy" id="74649"/>
    <lineage>
        <taxon>Eukaryota</taxon>
        <taxon>Viridiplantae</taxon>
        <taxon>Streptophyta</taxon>
        <taxon>Embryophyta</taxon>
        <taxon>Tracheophyta</taxon>
        <taxon>Spermatophyta</taxon>
        <taxon>Magnoliopsida</taxon>
        <taxon>eudicotyledons</taxon>
        <taxon>Gunneridae</taxon>
        <taxon>Pentapetalae</taxon>
        <taxon>rosids</taxon>
        <taxon>fabids</taxon>
        <taxon>Rosales</taxon>
        <taxon>Rosaceae</taxon>
        <taxon>Rosoideae</taxon>
        <taxon>Rosoideae incertae sedis</taxon>
        <taxon>Rosa</taxon>
    </lineage>
</organism>
<evidence type="ECO:0000256" key="3">
    <source>
        <dbReference type="ARBA" id="ARBA00047960"/>
    </source>
</evidence>
<dbReference type="SFLD" id="SFLDG01152">
    <property type="entry name" value="Main.3:_Omega-_and_Tau-like"/>
    <property type="match status" value="1"/>
</dbReference>
<dbReference type="GO" id="GO:0006749">
    <property type="term" value="P:glutathione metabolic process"/>
    <property type="evidence" value="ECO:0007669"/>
    <property type="project" value="InterPro"/>
</dbReference>
<gene>
    <name evidence="7" type="ORF">RchiOBHm_Chr1g0339611</name>
</gene>
<dbReference type="OMA" id="WMANLIS"/>
<dbReference type="InterPro" id="IPR036249">
    <property type="entry name" value="Thioredoxin-like_sf"/>
</dbReference>
<dbReference type="InterPro" id="IPR045073">
    <property type="entry name" value="Omega/Tau-like"/>
</dbReference>
<dbReference type="InterPro" id="IPR004046">
    <property type="entry name" value="GST_C"/>
</dbReference>
<dbReference type="GO" id="GO:0005737">
    <property type="term" value="C:cytoplasm"/>
    <property type="evidence" value="ECO:0007669"/>
    <property type="project" value="TreeGrafter"/>
</dbReference>
<dbReference type="CDD" id="cd03185">
    <property type="entry name" value="GST_C_Tau"/>
    <property type="match status" value="1"/>
</dbReference>
<comment type="similarity">
    <text evidence="4">Belongs to the GST superfamily.</text>
</comment>
<dbReference type="InterPro" id="IPR036282">
    <property type="entry name" value="Glutathione-S-Trfase_C_sf"/>
</dbReference>
<comment type="catalytic activity">
    <reaction evidence="3">
        <text>RX + glutathione = an S-substituted glutathione + a halide anion + H(+)</text>
        <dbReference type="Rhea" id="RHEA:16437"/>
        <dbReference type="ChEBI" id="CHEBI:15378"/>
        <dbReference type="ChEBI" id="CHEBI:16042"/>
        <dbReference type="ChEBI" id="CHEBI:17792"/>
        <dbReference type="ChEBI" id="CHEBI:57925"/>
        <dbReference type="ChEBI" id="CHEBI:90779"/>
        <dbReference type="EC" id="2.5.1.18"/>
    </reaction>
</comment>
<dbReference type="SUPFAM" id="SSF52833">
    <property type="entry name" value="Thioredoxin-like"/>
    <property type="match status" value="1"/>
</dbReference>
<dbReference type="Gene3D" id="3.40.30.10">
    <property type="entry name" value="Glutaredoxin"/>
    <property type="match status" value="1"/>
</dbReference>